<dbReference type="Proteomes" id="UP000683360">
    <property type="component" value="Unassembled WGS sequence"/>
</dbReference>
<dbReference type="OrthoDB" id="6068187at2759"/>
<comment type="caution">
    <text evidence="2">The sequence shown here is derived from an EMBL/GenBank/DDBJ whole genome shotgun (WGS) entry which is preliminary data.</text>
</comment>
<dbReference type="Pfam" id="PF00090">
    <property type="entry name" value="TSP_1"/>
    <property type="match status" value="1"/>
</dbReference>
<dbReference type="SMART" id="SM00209">
    <property type="entry name" value="TSP1"/>
    <property type="match status" value="1"/>
</dbReference>
<dbReference type="InterPro" id="IPR036383">
    <property type="entry name" value="TSP1_rpt_sf"/>
</dbReference>
<accession>A0A8S3SN95</accession>
<dbReference type="InterPro" id="IPR000884">
    <property type="entry name" value="TSP1_rpt"/>
</dbReference>
<evidence type="ECO:0000256" key="1">
    <source>
        <dbReference type="SAM" id="Phobius"/>
    </source>
</evidence>
<keyword evidence="1" id="KW-0812">Transmembrane</keyword>
<proteinExistence type="predicted"/>
<name>A0A8S3SN95_MYTED</name>
<dbReference type="AlphaFoldDB" id="A0A8S3SN95"/>
<keyword evidence="1" id="KW-1133">Transmembrane helix</keyword>
<dbReference type="EMBL" id="CAJPWZ010001767">
    <property type="protein sequence ID" value="CAG2222758.1"/>
    <property type="molecule type" value="Genomic_DNA"/>
</dbReference>
<keyword evidence="3" id="KW-1185">Reference proteome</keyword>
<dbReference type="Gene3D" id="2.20.100.10">
    <property type="entry name" value="Thrombospondin type-1 (TSP1) repeat"/>
    <property type="match status" value="1"/>
</dbReference>
<dbReference type="SUPFAM" id="SSF82895">
    <property type="entry name" value="TSP-1 type 1 repeat"/>
    <property type="match status" value="1"/>
</dbReference>
<dbReference type="PROSITE" id="PS50092">
    <property type="entry name" value="TSP1"/>
    <property type="match status" value="1"/>
</dbReference>
<evidence type="ECO:0000313" key="2">
    <source>
        <dbReference type="EMBL" id="CAG2222758.1"/>
    </source>
</evidence>
<protein>
    <submittedName>
        <fullName evidence="2">Uncharacterized protein</fullName>
    </submittedName>
</protein>
<sequence>MSNAKQNVYTNISFRSDMIDSEYEEVVVDHQSLAYGDVLSVQKSNASNDVRSTLPNIPQRKVITTSHQKIQISLPLLFLIIICSLIAIILTGVVTFVITKDTLQEKQDEHYCFWSSWSFWSKCSNTCGNGTQVRIRQHMNNTRFCSYNETHENKNCSRGTCPGDDDLSEMRFSRTALYKKCFISADNTIISNVHTIETSSSPDAQLQKYRGTISNMCVGNNELIYYEVNYQYKIVKKLTTTALVLEVGLAERSKVDMHHFVANVSGWSFNLQKSLNIEKVFLYSNNPSSYQVLESFSNNTVGTTVHGKFKLFINRRRNEFSLRHDDSIFHVFKNVTSGGKLCPVFGVFNPSWVLVKLQLMNPRNLTNFPW</sequence>
<feature type="transmembrane region" description="Helical" evidence="1">
    <location>
        <begin position="76"/>
        <end position="98"/>
    </location>
</feature>
<reference evidence="2" key="1">
    <citation type="submission" date="2021-03" db="EMBL/GenBank/DDBJ databases">
        <authorList>
            <person name="Bekaert M."/>
        </authorList>
    </citation>
    <scope>NUCLEOTIDE SEQUENCE</scope>
</reference>
<organism evidence="2 3">
    <name type="scientific">Mytilus edulis</name>
    <name type="common">Blue mussel</name>
    <dbReference type="NCBI Taxonomy" id="6550"/>
    <lineage>
        <taxon>Eukaryota</taxon>
        <taxon>Metazoa</taxon>
        <taxon>Spiralia</taxon>
        <taxon>Lophotrochozoa</taxon>
        <taxon>Mollusca</taxon>
        <taxon>Bivalvia</taxon>
        <taxon>Autobranchia</taxon>
        <taxon>Pteriomorphia</taxon>
        <taxon>Mytilida</taxon>
        <taxon>Mytiloidea</taxon>
        <taxon>Mytilidae</taxon>
        <taxon>Mytilinae</taxon>
        <taxon>Mytilus</taxon>
    </lineage>
</organism>
<keyword evidence="1" id="KW-0472">Membrane</keyword>
<evidence type="ECO:0000313" key="3">
    <source>
        <dbReference type="Proteomes" id="UP000683360"/>
    </source>
</evidence>
<gene>
    <name evidence="2" type="ORF">MEDL_36094</name>
</gene>